<evidence type="ECO:0000313" key="2">
    <source>
        <dbReference type="EMBL" id="GIJ89359.1"/>
    </source>
</evidence>
<feature type="region of interest" description="Disordered" evidence="1">
    <location>
        <begin position="1"/>
        <end position="23"/>
    </location>
</feature>
<comment type="caution">
    <text evidence="2">The sequence shown here is derived from an EMBL/GenBank/DDBJ whole genome shotgun (WGS) entry which is preliminary data.</text>
</comment>
<protein>
    <submittedName>
        <fullName evidence="2">Uncharacterized protein</fullName>
    </submittedName>
</protein>
<gene>
    <name evidence="2" type="ORF">Asppvi_008297</name>
</gene>
<accession>A0A9P3BFU2</accession>
<dbReference type="AlphaFoldDB" id="A0A9P3BFU2"/>
<evidence type="ECO:0000256" key="1">
    <source>
        <dbReference type="SAM" id="MobiDB-lite"/>
    </source>
</evidence>
<reference evidence="2 3" key="1">
    <citation type="submission" date="2018-10" db="EMBL/GenBank/DDBJ databases">
        <title>Pan-genome distribution and transcriptional activeness of fungal secondary metabolism genes in Aspergillus section Fumigati.</title>
        <authorList>
            <person name="Takahashi H."/>
            <person name="Umemura M."/>
            <person name="Ninomiya A."/>
            <person name="Kusuya Y."/>
            <person name="Urayama S."/>
            <person name="Shimizu M."/>
            <person name="Watanabe A."/>
            <person name="Kamei K."/>
            <person name="Yaguchi T."/>
            <person name="Hagiwara D."/>
        </authorList>
    </citation>
    <scope>NUCLEOTIDE SEQUENCE [LARGE SCALE GENOMIC DNA]</scope>
    <source>
        <strain evidence="2 3">IFM 55266</strain>
    </source>
</reference>
<dbReference type="RefSeq" id="XP_043160105.1">
    <property type="nucleotide sequence ID" value="XM_043304170.1"/>
</dbReference>
<feature type="compositionally biased region" description="Basic and acidic residues" evidence="1">
    <location>
        <begin position="75"/>
        <end position="88"/>
    </location>
</feature>
<dbReference type="EMBL" id="BHVY01000005">
    <property type="protein sequence ID" value="GIJ89359.1"/>
    <property type="molecule type" value="Genomic_DNA"/>
</dbReference>
<dbReference type="Proteomes" id="UP001043456">
    <property type="component" value="Unassembled WGS sequence"/>
</dbReference>
<evidence type="ECO:0000313" key="3">
    <source>
        <dbReference type="Proteomes" id="UP001043456"/>
    </source>
</evidence>
<proteinExistence type="predicted"/>
<feature type="region of interest" description="Disordered" evidence="1">
    <location>
        <begin position="71"/>
        <end position="112"/>
    </location>
</feature>
<feature type="compositionally biased region" description="Acidic residues" evidence="1">
    <location>
        <begin position="7"/>
        <end position="17"/>
    </location>
</feature>
<name>A0A9P3BFU2_9EURO</name>
<organism evidence="2 3">
    <name type="scientific">Aspergillus pseudoviridinutans</name>
    <dbReference type="NCBI Taxonomy" id="1517512"/>
    <lineage>
        <taxon>Eukaryota</taxon>
        <taxon>Fungi</taxon>
        <taxon>Dikarya</taxon>
        <taxon>Ascomycota</taxon>
        <taxon>Pezizomycotina</taxon>
        <taxon>Eurotiomycetes</taxon>
        <taxon>Eurotiomycetidae</taxon>
        <taxon>Eurotiales</taxon>
        <taxon>Aspergillaceae</taxon>
        <taxon>Aspergillus</taxon>
        <taxon>Aspergillus subgen. Fumigati</taxon>
    </lineage>
</organism>
<keyword evidence="3" id="KW-1185">Reference proteome</keyword>
<sequence>MRKEVENLEESLWEESADAPSDLQTVNIEDARGGEKRETGVTGCQIKESSRGTLVPKLLVRIETMRMVSLGENGKGMEEGFEERRAAHPTDTGPPTANHPFSSKELDKPGMQRFTRLASRESSLAHVQKLNYNIWGTLDISPQRGRS</sequence>
<dbReference type="GeneID" id="67006907"/>